<evidence type="ECO:0008006" key="5">
    <source>
        <dbReference type="Google" id="ProtNLM"/>
    </source>
</evidence>
<accession>A0ABW9F8T4</accession>
<keyword evidence="4" id="KW-1185">Reference proteome</keyword>
<evidence type="ECO:0000313" key="3">
    <source>
        <dbReference type="EMBL" id="MFM1525543.1"/>
    </source>
</evidence>
<name>A0ABW9F8T4_9FIRM</name>
<reference evidence="3 4" key="1">
    <citation type="journal article" date="2024" name="Front. Microbiol.">
        <title>Pangenomic and biochemical analyses of Helcococcus ovis reveal widespread tetracycline resistance and a novel bacterial species, Helcococcus bovis.</title>
        <authorList>
            <person name="Cunha F."/>
            <person name="Zhai Y."/>
            <person name="Casaro S."/>
            <person name="Jones K.L."/>
            <person name="Hernandez M."/>
            <person name="Bisinotto R.S."/>
            <person name="Kariyawasam S."/>
            <person name="Brown M.B."/>
            <person name="Phillips A."/>
            <person name="Jeong K.C."/>
            <person name="Galvao K.N."/>
        </authorList>
    </citation>
    <scope>NUCLEOTIDE SEQUENCE [LARGE SCALE GENOMIC DNA]</scope>
    <source>
        <strain evidence="3 4">KG197</strain>
    </source>
</reference>
<comment type="caution">
    <text evidence="3">The sequence shown here is derived from an EMBL/GenBank/DDBJ whole genome shotgun (WGS) entry which is preliminary data.</text>
</comment>
<feature type="chain" id="PRO_5045106052" description="Surface layer protein A domain-containing protein" evidence="2">
    <location>
        <begin position="29"/>
        <end position="572"/>
    </location>
</feature>
<dbReference type="Proteomes" id="UP001629536">
    <property type="component" value="Unassembled WGS sequence"/>
</dbReference>
<feature type="signal peptide" evidence="2">
    <location>
        <begin position="1"/>
        <end position="28"/>
    </location>
</feature>
<sequence>MNTGDYIKKGSLVTLSAAVLLSQSVVFAEEYKLNNSVQVYSEAINAKNRINSIKTFPKGKYYIFKKDYGMLNISKKENVQGLWINPKDNIELNINNLYEDGNIGEEFVLSEEVLGYMSSDDAVSDKNPVNTVFPAIYKIYNKSKGMINITLDEGQPGTWINPNKTLSSKIETINVDKINLDTKLDGYMNADDANNFENSVTIVEPGSYYIYRSYNGMINVTMIKDEPGVWINPKNVKFENNHSKTAVKSEKVKYENIENQKGDYTLRENTKAYSSLSDAKTQTNSIESLEKGRYYIFELSDGMINLSKNENDSGVWINPKENVNKVKTSNFINESIKIGNSDNKVEDVVEKYIANDVSKKEIKDLGFDYNEVLEKTKEKLSENKNDEVIKVESNSDKNVLLEIDSSNKVKEIYDKQVEAIKEDKQEKNEKNASDKDLQEKSEKNTENSNSEEDSLVNKDNIFSTNRENKTESKSEIKPEEKINEENIEIKITEPKENILDEDQSSDNSGFVKGEKFVLDKETDGYVRAEDALLKVNKVNTLQPGEYIIYKTNSGMINITKVENNLGMWINPK</sequence>
<proteinExistence type="predicted"/>
<feature type="compositionally biased region" description="Basic and acidic residues" evidence="1">
    <location>
        <begin position="466"/>
        <end position="481"/>
    </location>
</feature>
<dbReference type="RefSeq" id="WP_408126914.1">
    <property type="nucleotide sequence ID" value="NZ_JBFNFH010000022.1"/>
</dbReference>
<keyword evidence="2" id="KW-0732">Signal</keyword>
<feature type="region of interest" description="Disordered" evidence="1">
    <location>
        <begin position="423"/>
        <end position="481"/>
    </location>
</feature>
<evidence type="ECO:0000256" key="2">
    <source>
        <dbReference type="SAM" id="SignalP"/>
    </source>
</evidence>
<dbReference type="EMBL" id="JBFNFH010000022">
    <property type="protein sequence ID" value="MFM1525543.1"/>
    <property type="molecule type" value="Genomic_DNA"/>
</dbReference>
<organism evidence="3 4">
    <name type="scientific">Helcococcus bovis</name>
    <dbReference type="NCBI Taxonomy" id="3153252"/>
    <lineage>
        <taxon>Bacteria</taxon>
        <taxon>Bacillati</taxon>
        <taxon>Bacillota</taxon>
        <taxon>Tissierellia</taxon>
        <taxon>Tissierellales</taxon>
        <taxon>Peptoniphilaceae</taxon>
        <taxon>Helcococcus</taxon>
    </lineage>
</organism>
<protein>
    <recommendedName>
        <fullName evidence="5">Surface layer protein A domain-containing protein</fullName>
    </recommendedName>
</protein>
<feature type="compositionally biased region" description="Basic and acidic residues" evidence="1">
    <location>
        <begin position="423"/>
        <end position="445"/>
    </location>
</feature>
<evidence type="ECO:0000313" key="4">
    <source>
        <dbReference type="Proteomes" id="UP001629536"/>
    </source>
</evidence>
<evidence type="ECO:0000256" key="1">
    <source>
        <dbReference type="SAM" id="MobiDB-lite"/>
    </source>
</evidence>
<gene>
    <name evidence="3" type="ORF">ABGF40_07715</name>
</gene>